<keyword evidence="5" id="KW-1185">Reference proteome</keyword>
<evidence type="ECO:0000313" key="4">
    <source>
        <dbReference type="EMBL" id="GMA20006.1"/>
    </source>
</evidence>
<dbReference type="Pfam" id="PF00497">
    <property type="entry name" value="SBP_bac_3"/>
    <property type="match status" value="1"/>
</dbReference>
<gene>
    <name evidence="4" type="ORF">GCM10025862_20270</name>
</gene>
<evidence type="ECO:0000313" key="5">
    <source>
        <dbReference type="Proteomes" id="UP001157109"/>
    </source>
</evidence>
<dbReference type="PANTHER" id="PTHR35936">
    <property type="entry name" value="MEMBRANE-BOUND LYTIC MUREIN TRANSGLYCOSYLASE F"/>
    <property type="match status" value="1"/>
</dbReference>
<reference evidence="5" key="1">
    <citation type="journal article" date="2019" name="Int. J. Syst. Evol. Microbiol.">
        <title>The Global Catalogue of Microorganisms (GCM) 10K type strain sequencing project: providing services to taxonomists for standard genome sequencing and annotation.</title>
        <authorList>
            <consortium name="The Broad Institute Genomics Platform"/>
            <consortium name="The Broad Institute Genome Sequencing Center for Infectious Disease"/>
            <person name="Wu L."/>
            <person name="Ma J."/>
        </authorList>
    </citation>
    <scope>NUCLEOTIDE SEQUENCE [LARGE SCALE GENOMIC DNA]</scope>
    <source>
        <strain evidence="5">NBRC 105830</strain>
    </source>
</reference>
<protein>
    <recommendedName>
        <fullName evidence="3">Solute-binding protein family 3/N-terminal domain-containing protein</fullName>
    </recommendedName>
</protein>
<accession>A0ABQ6HNG8</accession>
<evidence type="ECO:0000256" key="2">
    <source>
        <dbReference type="SAM" id="SignalP"/>
    </source>
</evidence>
<dbReference type="Proteomes" id="UP001157109">
    <property type="component" value="Unassembled WGS sequence"/>
</dbReference>
<dbReference type="SMART" id="SM00062">
    <property type="entry name" value="PBPb"/>
    <property type="match status" value="1"/>
</dbReference>
<keyword evidence="1 2" id="KW-0732">Signal</keyword>
<dbReference type="PROSITE" id="PS51257">
    <property type="entry name" value="PROKAR_LIPOPROTEIN"/>
    <property type="match status" value="1"/>
</dbReference>
<evidence type="ECO:0000256" key="1">
    <source>
        <dbReference type="ARBA" id="ARBA00022729"/>
    </source>
</evidence>
<dbReference type="InterPro" id="IPR001638">
    <property type="entry name" value="Solute-binding_3/MltF_N"/>
</dbReference>
<comment type="caution">
    <text evidence="4">The sequence shown here is derived from an EMBL/GenBank/DDBJ whole genome shotgun (WGS) entry which is preliminary data.</text>
</comment>
<name>A0ABQ6HNG8_9MICO</name>
<proteinExistence type="predicted"/>
<organism evidence="4 5">
    <name type="scientific">Arsenicicoccus piscis</name>
    <dbReference type="NCBI Taxonomy" id="673954"/>
    <lineage>
        <taxon>Bacteria</taxon>
        <taxon>Bacillati</taxon>
        <taxon>Actinomycetota</taxon>
        <taxon>Actinomycetes</taxon>
        <taxon>Micrococcales</taxon>
        <taxon>Intrasporangiaceae</taxon>
        <taxon>Arsenicicoccus</taxon>
    </lineage>
</organism>
<feature type="chain" id="PRO_5047322423" description="Solute-binding protein family 3/N-terminal domain-containing protein" evidence="2">
    <location>
        <begin position="31"/>
        <end position="283"/>
    </location>
</feature>
<evidence type="ECO:0000259" key="3">
    <source>
        <dbReference type="SMART" id="SM00062"/>
    </source>
</evidence>
<dbReference type="PANTHER" id="PTHR35936:SF17">
    <property type="entry name" value="ARGININE-BINDING EXTRACELLULAR PROTEIN ARTP"/>
    <property type="match status" value="1"/>
</dbReference>
<dbReference type="RefSeq" id="WP_241444500.1">
    <property type="nucleotide sequence ID" value="NZ_BSUJ01000001.1"/>
</dbReference>
<dbReference type="Gene3D" id="3.40.190.10">
    <property type="entry name" value="Periplasmic binding protein-like II"/>
    <property type="match status" value="2"/>
</dbReference>
<dbReference type="SUPFAM" id="SSF53850">
    <property type="entry name" value="Periplasmic binding protein-like II"/>
    <property type="match status" value="1"/>
</dbReference>
<feature type="domain" description="Solute-binding protein family 3/N-terminal" evidence="3">
    <location>
        <begin position="38"/>
        <end position="267"/>
    </location>
</feature>
<sequence length="283" mass="29609">MPRPTTRLVRSARSAVKVLASATVAVAVLAGCSKALDPLSVGLDSDHPGLAVRRTNVTVGFDADVALALADRLGYGQGRSLGVLYVSEADLGASWRSNRLDFAVALTPMTPANAKVSQLIGPYLSGGQTLAVRADDPRSRAITGPQSLAGRPVCVAGGASTMQEGAATHLPSSRIVVRSTVSTCLTMLLEGTVDAVTDERLVLEGYGTVAPYAGKLRVLEPTFTTLDYGLALPKDQPDLCRRLTRALQGFVADGEWADAYRRAFVYPGLVDKVPAAPKVTGCS</sequence>
<feature type="signal peptide" evidence="2">
    <location>
        <begin position="1"/>
        <end position="30"/>
    </location>
</feature>
<dbReference type="EMBL" id="BSUJ01000001">
    <property type="protein sequence ID" value="GMA20006.1"/>
    <property type="molecule type" value="Genomic_DNA"/>
</dbReference>